<dbReference type="Gene3D" id="3.90.550.10">
    <property type="entry name" value="Spore Coat Polysaccharide Biosynthesis Protein SpsA, Chain A"/>
    <property type="match status" value="1"/>
</dbReference>
<organism evidence="4 5">
    <name type="scientific">Anaerocolumna jejuensis DSM 15929</name>
    <dbReference type="NCBI Taxonomy" id="1121322"/>
    <lineage>
        <taxon>Bacteria</taxon>
        <taxon>Bacillati</taxon>
        <taxon>Bacillota</taxon>
        <taxon>Clostridia</taxon>
        <taxon>Lachnospirales</taxon>
        <taxon>Lachnospiraceae</taxon>
        <taxon>Anaerocolumna</taxon>
    </lineage>
</organism>
<dbReference type="EMBL" id="FRAC01000057">
    <property type="protein sequence ID" value="SHL80478.1"/>
    <property type="molecule type" value="Genomic_DNA"/>
</dbReference>
<evidence type="ECO:0000313" key="5">
    <source>
        <dbReference type="Proteomes" id="UP000184386"/>
    </source>
</evidence>
<dbReference type="Pfam" id="PF00535">
    <property type="entry name" value="Glycos_transf_2"/>
    <property type="match status" value="1"/>
</dbReference>
<accession>A0A1M7DM46</accession>
<evidence type="ECO:0000256" key="2">
    <source>
        <dbReference type="ARBA" id="ARBA00022679"/>
    </source>
</evidence>
<dbReference type="CDD" id="cd00761">
    <property type="entry name" value="Glyco_tranf_GTA_type"/>
    <property type="match status" value="1"/>
</dbReference>
<evidence type="ECO:0000256" key="1">
    <source>
        <dbReference type="ARBA" id="ARBA00022676"/>
    </source>
</evidence>
<dbReference type="RefSeq" id="WP_073280594.1">
    <property type="nucleotide sequence ID" value="NZ_FRAC01000057.1"/>
</dbReference>
<keyword evidence="5" id="KW-1185">Reference proteome</keyword>
<feature type="domain" description="Glycosyltransferase 2-like" evidence="3">
    <location>
        <begin position="9"/>
        <end position="130"/>
    </location>
</feature>
<keyword evidence="2 4" id="KW-0808">Transferase</keyword>
<evidence type="ECO:0000313" key="4">
    <source>
        <dbReference type="EMBL" id="SHL80478.1"/>
    </source>
</evidence>
<dbReference type="InterPro" id="IPR001173">
    <property type="entry name" value="Glyco_trans_2-like"/>
</dbReference>
<sequence>MNTEENLVSVIVNVYNCEKYLEKCLTSIIYQSYKKLDIILIDDGSMDTSGLICDKFGESDQRIKVVHQNNNGLPYSRNIGLDIAKGNYITFVDCDDWIEENFISEMLNNISGNVEIAIALKNNVFESDRNENIIIDTSSVEIIENDKDKIQLITKRYKMWEMWGKLYKKKVFRNYRFSLGILFEDIQMIPLLLLEAKAVSFIPKQLYNYLHRKNSASYKKGTSMDIIVPATKTLNIIAANYSSEGYQECCIFYFTLLLQFSRKKESISQLPETKKFFMKHKLSPLFWKAWAEKSFEVFLFCYFTDFWFKRSNRLLKK</sequence>
<reference evidence="4 5" key="1">
    <citation type="submission" date="2016-11" db="EMBL/GenBank/DDBJ databases">
        <authorList>
            <person name="Jaros S."/>
            <person name="Januszkiewicz K."/>
            <person name="Wedrychowicz H."/>
        </authorList>
    </citation>
    <scope>NUCLEOTIDE SEQUENCE [LARGE SCALE GENOMIC DNA]</scope>
    <source>
        <strain evidence="4 5">DSM 15929</strain>
    </source>
</reference>
<dbReference type="Proteomes" id="UP000184386">
    <property type="component" value="Unassembled WGS sequence"/>
</dbReference>
<gene>
    <name evidence="4" type="ORF">SAMN02745136_05733</name>
</gene>
<keyword evidence="1" id="KW-0328">Glycosyltransferase</keyword>
<dbReference type="InterPro" id="IPR029044">
    <property type="entry name" value="Nucleotide-diphossugar_trans"/>
</dbReference>
<dbReference type="PANTHER" id="PTHR22916:SF51">
    <property type="entry name" value="GLYCOSYLTRANSFERASE EPSH-RELATED"/>
    <property type="match status" value="1"/>
</dbReference>
<proteinExistence type="predicted"/>
<protein>
    <submittedName>
        <fullName evidence="4">Glycosyltransferase involved in cell wall bisynthesis</fullName>
    </submittedName>
</protein>
<dbReference type="GO" id="GO:0016757">
    <property type="term" value="F:glycosyltransferase activity"/>
    <property type="evidence" value="ECO:0007669"/>
    <property type="project" value="UniProtKB-KW"/>
</dbReference>
<evidence type="ECO:0000259" key="3">
    <source>
        <dbReference type="Pfam" id="PF00535"/>
    </source>
</evidence>
<dbReference type="AlphaFoldDB" id="A0A1M7DM46"/>
<dbReference type="PANTHER" id="PTHR22916">
    <property type="entry name" value="GLYCOSYLTRANSFERASE"/>
    <property type="match status" value="1"/>
</dbReference>
<dbReference type="SUPFAM" id="SSF53448">
    <property type="entry name" value="Nucleotide-diphospho-sugar transferases"/>
    <property type="match status" value="1"/>
</dbReference>
<dbReference type="STRING" id="1121322.SAMN02745136_05733"/>
<name>A0A1M7DM46_9FIRM</name>